<dbReference type="AlphaFoldDB" id="A0A6A7B651"/>
<sequence>MESQPNNDSDYKEHPNTAISLRNQEASPLLRLPVELRNSVYELVFGGHSINLTRNNPPRWLSSKPSQPPFRTSALSLLFTCRQLHAESRLLPFALNPVFCDHGLNEDLISESCRLTPDQLDSISTAQVRSSSFMMVVSVGERRLITPFRDHIRDVVSRFKVRKLSLVWGDPALYSEAQDVKETVLQLVIEFLQWLGKTDLVVENS</sequence>
<protein>
    <submittedName>
        <fullName evidence="1">Uncharacterized protein</fullName>
    </submittedName>
</protein>
<dbReference type="PANTHER" id="PTHR38790:SF4">
    <property type="entry name" value="2EXR DOMAIN-CONTAINING PROTEIN"/>
    <property type="match status" value="1"/>
</dbReference>
<dbReference type="OrthoDB" id="5413827at2759"/>
<gene>
    <name evidence="1" type="ORF">T440DRAFT_84248</name>
</gene>
<proteinExistence type="predicted"/>
<name>A0A6A7B651_9PLEO</name>
<evidence type="ECO:0000313" key="2">
    <source>
        <dbReference type="Proteomes" id="UP000799423"/>
    </source>
</evidence>
<reference evidence="1" key="1">
    <citation type="submission" date="2020-01" db="EMBL/GenBank/DDBJ databases">
        <authorList>
            <consortium name="DOE Joint Genome Institute"/>
            <person name="Haridas S."/>
            <person name="Albert R."/>
            <person name="Binder M."/>
            <person name="Bloem J."/>
            <person name="Labutti K."/>
            <person name="Salamov A."/>
            <person name="Andreopoulos B."/>
            <person name="Baker S.E."/>
            <person name="Barry K."/>
            <person name="Bills G."/>
            <person name="Bluhm B.H."/>
            <person name="Cannon C."/>
            <person name="Castanera R."/>
            <person name="Culley D.E."/>
            <person name="Daum C."/>
            <person name="Ezra D."/>
            <person name="Gonzalez J.B."/>
            <person name="Henrissat B."/>
            <person name="Kuo A."/>
            <person name="Liang C."/>
            <person name="Lipzen A."/>
            <person name="Lutzoni F."/>
            <person name="Magnuson J."/>
            <person name="Mondo S."/>
            <person name="Nolan M."/>
            <person name="Ohm R."/>
            <person name="Pangilinan J."/>
            <person name="Park H.-J."/>
            <person name="Ramirez L."/>
            <person name="Alfaro M."/>
            <person name="Sun H."/>
            <person name="Tritt A."/>
            <person name="Yoshinaga Y."/>
            <person name="Zwiers L.-H."/>
            <person name="Turgeon B.G."/>
            <person name="Goodwin S.B."/>
            <person name="Spatafora J.W."/>
            <person name="Crous P.W."/>
            <person name="Grigoriev I.V."/>
        </authorList>
    </citation>
    <scope>NUCLEOTIDE SEQUENCE</scope>
    <source>
        <strain evidence="1">IPT5</strain>
    </source>
</reference>
<keyword evidence="2" id="KW-1185">Reference proteome</keyword>
<dbReference type="Proteomes" id="UP000799423">
    <property type="component" value="Unassembled WGS sequence"/>
</dbReference>
<organism evidence="1 2">
    <name type="scientific">Plenodomus tracheiphilus IPT5</name>
    <dbReference type="NCBI Taxonomy" id="1408161"/>
    <lineage>
        <taxon>Eukaryota</taxon>
        <taxon>Fungi</taxon>
        <taxon>Dikarya</taxon>
        <taxon>Ascomycota</taxon>
        <taxon>Pezizomycotina</taxon>
        <taxon>Dothideomycetes</taxon>
        <taxon>Pleosporomycetidae</taxon>
        <taxon>Pleosporales</taxon>
        <taxon>Pleosporineae</taxon>
        <taxon>Leptosphaeriaceae</taxon>
        <taxon>Plenodomus</taxon>
    </lineage>
</organism>
<evidence type="ECO:0000313" key="1">
    <source>
        <dbReference type="EMBL" id="KAF2850754.1"/>
    </source>
</evidence>
<dbReference type="PANTHER" id="PTHR38790">
    <property type="entry name" value="2EXR DOMAIN-CONTAINING PROTEIN-RELATED"/>
    <property type="match status" value="1"/>
</dbReference>
<accession>A0A6A7B651</accession>
<dbReference type="EMBL" id="MU006305">
    <property type="protein sequence ID" value="KAF2850754.1"/>
    <property type="molecule type" value="Genomic_DNA"/>
</dbReference>